<organism evidence="1 2">
    <name type="scientific">Trichinella pseudospiralis</name>
    <name type="common">Parasitic roundworm</name>
    <dbReference type="NCBI Taxonomy" id="6337"/>
    <lineage>
        <taxon>Eukaryota</taxon>
        <taxon>Metazoa</taxon>
        <taxon>Ecdysozoa</taxon>
        <taxon>Nematoda</taxon>
        <taxon>Enoplea</taxon>
        <taxon>Dorylaimia</taxon>
        <taxon>Trichinellida</taxon>
        <taxon>Trichinellidae</taxon>
        <taxon>Trichinella</taxon>
    </lineage>
</organism>
<dbReference type="OrthoDB" id="5832112at2759"/>
<dbReference type="PANTHER" id="PTHR47266">
    <property type="entry name" value="ENDONUCLEASE-RELATED"/>
    <property type="match status" value="1"/>
</dbReference>
<dbReference type="Gene3D" id="3.30.420.10">
    <property type="entry name" value="Ribonuclease H-like superfamily/Ribonuclease H"/>
    <property type="match status" value="1"/>
</dbReference>
<dbReference type="AlphaFoldDB" id="A0A0V1G312"/>
<dbReference type="Proteomes" id="UP000054995">
    <property type="component" value="Unassembled WGS sequence"/>
</dbReference>
<dbReference type="SUPFAM" id="SSF53098">
    <property type="entry name" value="Ribonuclease H-like"/>
    <property type="match status" value="1"/>
</dbReference>
<proteinExistence type="predicted"/>
<evidence type="ECO:0008006" key="3">
    <source>
        <dbReference type="Google" id="ProtNLM"/>
    </source>
</evidence>
<reference evidence="1 2" key="1">
    <citation type="submission" date="2015-01" db="EMBL/GenBank/DDBJ databases">
        <title>Evolution of Trichinella species and genotypes.</title>
        <authorList>
            <person name="Korhonen P.K."/>
            <person name="Edoardo P."/>
            <person name="Giuseppe L.R."/>
            <person name="Gasser R.B."/>
        </authorList>
    </citation>
    <scope>NUCLEOTIDE SEQUENCE [LARGE SCALE GENOMIC DNA]</scope>
    <source>
        <strain evidence="1">ISS470</strain>
    </source>
</reference>
<dbReference type="GO" id="GO:0003676">
    <property type="term" value="F:nucleic acid binding"/>
    <property type="evidence" value="ECO:0007669"/>
    <property type="project" value="InterPro"/>
</dbReference>
<dbReference type="EMBL" id="JYDT01000005">
    <property type="protein sequence ID" value="KRY92714.1"/>
    <property type="molecule type" value="Genomic_DNA"/>
</dbReference>
<keyword evidence="2" id="KW-1185">Reference proteome</keyword>
<protein>
    <recommendedName>
        <fullName evidence="3">Integrase catalytic domain-containing protein</fullName>
    </recommendedName>
</protein>
<accession>A0A0V1G312</accession>
<evidence type="ECO:0000313" key="1">
    <source>
        <dbReference type="EMBL" id="KRY92714.1"/>
    </source>
</evidence>
<dbReference type="InterPro" id="IPR012337">
    <property type="entry name" value="RNaseH-like_sf"/>
</dbReference>
<dbReference type="InterPro" id="IPR052160">
    <property type="entry name" value="Gypsy_RT_Integrase-like"/>
</dbReference>
<sequence>MLTTGGRSLPNISRLRVAGVGSAWHPELAANIQLIRGSSLISARPLRFHAGESAKLTTSTKPSARHVTSDHYIRVYYHLEDNQSDGLVERMNRTLLDMLAKASIDHPEDWDVYLDRALLAYRTSVHCTTGATPSRVLFDRELRLPVDLMYGVPTDAQVRSAGEYAQHLRRDLERVYEVVRKKACSR</sequence>
<evidence type="ECO:0000313" key="2">
    <source>
        <dbReference type="Proteomes" id="UP000054995"/>
    </source>
</evidence>
<name>A0A0V1G312_TRIPS</name>
<comment type="caution">
    <text evidence="1">The sequence shown here is derived from an EMBL/GenBank/DDBJ whole genome shotgun (WGS) entry which is preliminary data.</text>
</comment>
<dbReference type="InterPro" id="IPR036397">
    <property type="entry name" value="RNaseH_sf"/>
</dbReference>
<gene>
    <name evidence="1" type="ORF">T4D_4305</name>
</gene>